<feature type="domain" description="Alpha/beta hydrolase fold-3" evidence="2">
    <location>
        <begin position="82"/>
        <end position="268"/>
    </location>
</feature>
<gene>
    <name evidence="3" type="ORF">JHD44_15175</name>
</gene>
<dbReference type="InterPro" id="IPR050300">
    <property type="entry name" value="GDXG_lipolytic_enzyme"/>
</dbReference>
<evidence type="ECO:0000313" key="4">
    <source>
        <dbReference type="Proteomes" id="UP000598488"/>
    </source>
</evidence>
<accession>A0ABS0ZEC2</accession>
<dbReference type="GO" id="GO:0016787">
    <property type="term" value="F:hydrolase activity"/>
    <property type="evidence" value="ECO:0007669"/>
    <property type="project" value="UniProtKB-KW"/>
</dbReference>
<dbReference type="Proteomes" id="UP000598488">
    <property type="component" value="Unassembled WGS sequence"/>
</dbReference>
<comment type="caution">
    <text evidence="3">The sequence shown here is derived from an EMBL/GenBank/DDBJ whole genome shotgun (WGS) entry which is preliminary data.</text>
</comment>
<dbReference type="RefSeq" id="WP_199463616.1">
    <property type="nucleotide sequence ID" value="NZ_JAEMUH010000015.1"/>
</dbReference>
<keyword evidence="1 3" id="KW-0378">Hydrolase</keyword>
<organism evidence="3 4">
    <name type="scientific">Marinomonas ostreistagni</name>
    <dbReference type="NCBI Taxonomy" id="359209"/>
    <lineage>
        <taxon>Bacteria</taxon>
        <taxon>Pseudomonadati</taxon>
        <taxon>Pseudomonadota</taxon>
        <taxon>Gammaproteobacteria</taxon>
        <taxon>Oceanospirillales</taxon>
        <taxon>Oceanospirillaceae</taxon>
        <taxon>Marinomonas</taxon>
    </lineage>
</organism>
<dbReference type="InterPro" id="IPR029058">
    <property type="entry name" value="AB_hydrolase_fold"/>
</dbReference>
<dbReference type="PANTHER" id="PTHR48081:SF33">
    <property type="entry name" value="KYNURENINE FORMAMIDASE"/>
    <property type="match status" value="1"/>
</dbReference>
<evidence type="ECO:0000313" key="3">
    <source>
        <dbReference type="EMBL" id="MBJ7552030.1"/>
    </source>
</evidence>
<protein>
    <submittedName>
        <fullName evidence="3">Alpha/beta hydrolase</fullName>
    </submittedName>
</protein>
<proteinExistence type="predicted"/>
<dbReference type="InterPro" id="IPR013094">
    <property type="entry name" value="AB_hydrolase_3"/>
</dbReference>
<name>A0ABS0ZEC2_9GAMM</name>
<sequence length="285" mass="32055">MNSQLQDLSALYDSLSDEDRARAYSPSSNAPNYLQTILQYHERSQKIKTERGEPVYLEYGSHPEQKIAYFSAGANQNETIFVFIHGGYWQELGIEDSLFAAPRYLGKNISYAAIGYPLAPGKSVFEIVIEVRKAISMLHGYASLQRKNVKLIIGGSSAGAHLAATFLTSIPNTCAEHFPFIKGAVLLSGIYDLRPLVGTYINDALKLDLQQARELSPLHQPIENNIPVAVYWGEFDTEAFKQQSEEYAKYLEQHSMLYESREIKDKDHFDLVFELGAIDEGLLHL</sequence>
<reference evidence="3 4" key="1">
    <citation type="submission" date="2020-12" db="EMBL/GenBank/DDBJ databases">
        <title>Comparative genome analysis of fungal antagonists Marinomonas ostreistagni 398 and M. spartinae 468.</title>
        <authorList>
            <person name="Fields J.L."/>
            <person name="Mavrodi O.V."/>
            <person name="Biber P.D."/>
            <person name="Indest K.J."/>
            <person name="Mavrodi D.V."/>
        </authorList>
    </citation>
    <scope>NUCLEOTIDE SEQUENCE [LARGE SCALE GENOMIC DNA]</scope>
    <source>
        <strain evidence="3 4">USM7</strain>
    </source>
</reference>
<keyword evidence="4" id="KW-1185">Reference proteome</keyword>
<evidence type="ECO:0000259" key="2">
    <source>
        <dbReference type="Pfam" id="PF07859"/>
    </source>
</evidence>
<dbReference type="EMBL" id="JAEMUH010000015">
    <property type="protein sequence ID" value="MBJ7552030.1"/>
    <property type="molecule type" value="Genomic_DNA"/>
</dbReference>
<evidence type="ECO:0000256" key="1">
    <source>
        <dbReference type="ARBA" id="ARBA00022801"/>
    </source>
</evidence>
<dbReference type="Pfam" id="PF07859">
    <property type="entry name" value="Abhydrolase_3"/>
    <property type="match status" value="1"/>
</dbReference>
<dbReference type="Gene3D" id="3.40.50.1820">
    <property type="entry name" value="alpha/beta hydrolase"/>
    <property type="match status" value="1"/>
</dbReference>
<dbReference type="SUPFAM" id="SSF53474">
    <property type="entry name" value="alpha/beta-Hydrolases"/>
    <property type="match status" value="1"/>
</dbReference>
<dbReference type="PANTHER" id="PTHR48081">
    <property type="entry name" value="AB HYDROLASE SUPERFAMILY PROTEIN C4A8.06C"/>
    <property type="match status" value="1"/>
</dbReference>